<dbReference type="OrthoDB" id="389074at2"/>
<comment type="similarity">
    <text evidence="2">Belongs to the class-V pyridoxal-phosphate-dependent aminotransferase family.</text>
</comment>
<dbReference type="PANTHER" id="PTHR21152:SF24">
    <property type="entry name" value="ALANINE--GLYOXYLATE AMINOTRANSFERASE 1"/>
    <property type="match status" value="1"/>
</dbReference>
<dbReference type="EMBL" id="CP010803">
    <property type="protein sequence ID" value="AJY44993.1"/>
    <property type="molecule type" value="Genomic_DNA"/>
</dbReference>
<dbReference type="Gene3D" id="3.90.1150.10">
    <property type="entry name" value="Aspartate Aminotransferase, domain 1"/>
    <property type="match status" value="1"/>
</dbReference>
<comment type="cofactor">
    <cofactor evidence="1 7">
        <name>pyridoxal 5'-phosphate</name>
        <dbReference type="ChEBI" id="CHEBI:597326"/>
    </cofactor>
</comment>
<dbReference type="NCBIfam" id="NF046070">
    <property type="entry name" value="PyrdoxPyrvTramin"/>
    <property type="match status" value="1"/>
</dbReference>
<dbReference type="InterPro" id="IPR000192">
    <property type="entry name" value="Aminotrans_V_dom"/>
</dbReference>
<dbReference type="HOGENOM" id="CLU_027686_0_1_5"/>
<keyword evidence="5 7" id="KW-0663">Pyridoxal phosphate</keyword>
<accession>A0A0D5LNW1</accession>
<evidence type="ECO:0000256" key="3">
    <source>
        <dbReference type="ARBA" id="ARBA00022576"/>
    </source>
</evidence>
<evidence type="ECO:0000256" key="6">
    <source>
        <dbReference type="PIRSR" id="PIRSR000524-1"/>
    </source>
</evidence>
<dbReference type="InterPro" id="IPR015424">
    <property type="entry name" value="PyrdxlP-dep_Trfase"/>
</dbReference>
<dbReference type="PANTHER" id="PTHR21152">
    <property type="entry name" value="AMINOTRANSFERASE CLASS V"/>
    <property type="match status" value="1"/>
</dbReference>
<dbReference type="GO" id="GO:0019265">
    <property type="term" value="P:glycine biosynthetic process, by transamination of glyoxylate"/>
    <property type="evidence" value="ECO:0007669"/>
    <property type="project" value="TreeGrafter"/>
</dbReference>
<reference evidence="9 10" key="1">
    <citation type="journal article" date="2015" name="Genome Announc.">
        <title>Complete genome sequence of Martelella endophytica YC6887, which has antifungal activity associated with a halophyte.</title>
        <authorList>
            <person name="Khan A."/>
            <person name="Khan H."/>
            <person name="Chung E.J."/>
            <person name="Hossain M.T."/>
            <person name="Chung Y.R."/>
        </authorList>
    </citation>
    <scope>NUCLEOTIDE SEQUENCE [LARGE SCALE GENOMIC DNA]</scope>
    <source>
        <strain evidence="9">YC6887</strain>
    </source>
</reference>
<feature type="modified residue" description="N6-(pyridoxal phosphate)lysine" evidence="7">
    <location>
        <position position="196"/>
    </location>
</feature>
<keyword evidence="4 9" id="KW-0808">Transferase</keyword>
<evidence type="ECO:0000256" key="7">
    <source>
        <dbReference type="PIRSR" id="PIRSR000524-50"/>
    </source>
</evidence>
<dbReference type="InterPro" id="IPR015422">
    <property type="entry name" value="PyrdxlP-dep_Trfase_small"/>
</dbReference>
<keyword evidence="10" id="KW-1185">Reference proteome</keyword>
<gene>
    <name evidence="9" type="ORF">TM49_03700</name>
</gene>
<keyword evidence="3 9" id="KW-0032">Aminotransferase</keyword>
<dbReference type="AlphaFoldDB" id="A0A0D5LNW1"/>
<dbReference type="RefSeq" id="WP_045679584.1">
    <property type="nucleotide sequence ID" value="NZ_CP010803.1"/>
</dbReference>
<organism evidence="9 10">
    <name type="scientific">Martelella endophytica</name>
    <dbReference type="NCBI Taxonomy" id="1486262"/>
    <lineage>
        <taxon>Bacteria</taxon>
        <taxon>Pseudomonadati</taxon>
        <taxon>Pseudomonadota</taxon>
        <taxon>Alphaproteobacteria</taxon>
        <taxon>Hyphomicrobiales</taxon>
        <taxon>Aurantimonadaceae</taxon>
        <taxon>Martelella</taxon>
    </lineage>
</organism>
<dbReference type="InterPro" id="IPR015421">
    <property type="entry name" value="PyrdxlP-dep_Trfase_major"/>
</dbReference>
<proteinExistence type="inferred from homology"/>
<dbReference type="FunFam" id="3.90.1150.10:FF:000031">
    <property type="entry name" value="Serine--glyoxylate aminotransferase"/>
    <property type="match status" value="1"/>
</dbReference>
<sequence>MKYPETKPPVFTLTAGPVDAYPEVLRALGTTVLYDYDPAFQAFFEDLTLKAQEALGCDLPPLILQGEPVLALEGAAASLIAKDDVVLNLASGVYGKGFGYWAARYAKKVEEIEVPYNTAIDPEEVRAFLQKHPEIKIVCVCHHDTPSGTLNDIDAIGAVVAEAGGLLLVDAVSSWGGMPTSPTSSQAAIYVTGPNKCLGCPPALSLVTVSEAAWAKIEANPDAPFASMLSFTDWKNAWKKTEPFPFTPSVAELNGLSAALDRYLEEGPEAVWQRHAVTAKVCREGIKAMGIELWPASEDIASPTATAVKMPDGIDAGRVLAEARARYGVSMSAGRAETLGKLIRIGHMGPTAQPAYALLAVAALGGALKAAGASVDVAAGLAAAQAAWDAAIDE</sequence>
<dbReference type="STRING" id="1486262.TM49_03700"/>
<evidence type="ECO:0000256" key="5">
    <source>
        <dbReference type="ARBA" id="ARBA00022898"/>
    </source>
</evidence>
<evidence type="ECO:0000256" key="2">
    <source>
        <dbReference type="ARBA" id="ARBA00009236"/>
    </source>
</evidence>
<evidence type="ECO:0000256" key="4">
    <source>
        <dbReference type="ARBA" id="ARBA00022679"/>
    </source>
</evidence>
<dbReference type="Pfam" id="PF00266">
    <property type="entry name" value="Aminotran_5"/>
    <property type="match status" value="1"/>
</dbReference>
<name>A0A0D5LNW1_MAREN</name>
<feature type="domain" description="Aminotransferase class V" evidence="8">
    <location>
        <begin position="106"/>
        <end position="336"/>
    </location>
</feature>
<dbReference type="GO" id="GO:0004760">
    <property type="term" value="F:L-serine-pyruvate transaminase activity"/>
    <property type="evidence" value="ECO:0007669"/>
    <property type="project" value="TreeGrafter"/>
</dbReference>
<dbReference type="Proteomes" id="UP000032611">
    <property type="component" value="Chromosome"/>
</dbReference>
<dbReference type="SUPFAM" id="SSF53383">
    <property type="entry name" value="PLP-dependent transferases"/>
    <property type="match status" value="1"/>
</dbReference>
<dbReference type="KEGG" id="mey:TM49_03700"/>
<dbReference type="PATRIC" id="fig|1486262.3.peg.753"/>
<dbReference type="PIRSF" id="PIRSF000524">
    <property type="entry name" value="SPT"/>
    <property type="match status" value="1"/>
</dbReference>
<dbReference type="GO" id="GO:0008453">
    <property type="term" value="F:alanine-glyoxylate transaminase activity"/>
    <property type="evidence" value="ECO:0007669"/>
    <property type="project" value="TreeGrafter"/>
</dbReference>
<protein>
    <submittedName>
        <fullName evidence="9">Aminotransferase</fullName>
    </submittedName>
</protein>
<evidence type="ECO:0000259" key="8">
    <source>
        <dbReference type="Pfam" id="PF00266"/>
    </source>
</evidence>
<dbReference type="Gene3D" id="3.40.640.10">
    <property type="entry name" value="Type I PLP-dependent aspartate aminotransferase-like (Major domain)"/>
    <property type="match status" value="1"/>
</dbReference>
<feature type="binding site" evidence="6">
    <location>
        <position position="344"/>
    </location>
    <ligand>
        <name>substrate</name>
    </ligand>
</feature>
<evidence type="ECO:0000256" key="1">
    <source>
        <dbReference type="ARBA" id="ARBA00001933"/>
    </source>
</evidence>
<evidence type="ECO:0000313" key="9">
    <source>
        <dbReference type="EMBL" id="AJY44993.1"/>
    </source>
</evidence>
<dbReference type="InterPro" id="IPR024169">
    <property type="entry name" value="SP_NH2Trfase/AEP_transaminase"/>
</dbReference>
<evidence type="ECO:0000313" key="10">
    <source>
        <dbReference type="Proteomes" id="UP000032611"/>
    </source>
</evidence>